<dbReference type="EMBL" id="JAPMLT010000008">
    <property type="protein sequence ID" value="MCX7571102.1"/>
    <property type="molecule type" value="Genomic_DNA"/>
</dbReference>
<evidence type="ECO:0000256" key="3">
    <source>
        <dbReference type="ARBA" id="ARBA00022679"/>
    </source>
</evidence>
<gene>
    <name evidence="6" type="primary">rimI</name>
    <name evidence="6" type="ORF">OS242_14215</name>
</gene>
<evidence type="ECO:0000313" key="6">
    <source>
        <dbReference type="EMBL" id="MCX7571102.1"/>
    </source>
</evidence>
<evidence type="ECO:0000256" key="2">
    <source>
        <dbReference type="ARBA" id="ARBA00022490"/>
    </source>
</evidence>
<evidence type="ECO:0000256" key="1">
    <source>
        <dbReference type="ARBA" id="ARBA00005395"/>
    </source>
</evidence>
<dbReference type="InterPro" id="IPR050680">
    <property type="entry name" value="YpeA/RimI_acetyltransf"/>
</dbReference>
<dbReference type="NCBIfam" id="TIGR01575">
    <property type="entry name" value="rimI"/>
    <property type="match status" value="1"/>
</dbReference>
<keyword evidence="3 6" id="KW-0808">Transferase</keyword>
<keyword evidence="4 6" id="KW-0012">Acyltransferase</keyword>
<feature type="domain" description="N-acetyltransferase" evidence="5">
    <location>
        <begin position="5"/>
        <end position="150"/>
    </location>
</feature>
<sequence>MIETLHTRNMTLSDLDRVMEIELKSFTVPWSRDAYLMELTQNHFAKYLVAEVGDEVVGYAGMWVIIDEGHITNIAIDPSQRGKKLGEELMRRMMALAIAHGAERMTLEVRVSNLPAIRLYEKMGFVSHGIRKGYYTDNNEDAMIMWVELPALGGASGLE</sequence>
<keyword evidence="6" id="KW-0689">Ribosomal protein</keyword>
<protein>
    <submittedName>
        <fullName evidence="6">Ribosomal protein S18-alanine N-acetyltransferase</fullName>
        <ecNumber evidence="6">2.3.1.266</ecNumber>
    </submittedName>
</protein>
<evidence type="ECO:0000256" key="4">
    <source>
        <dbReference type="ARBA" id="ARBA00023315"/>
    </source>
</evidence>
<dbReference type="Gene3D" id="3.40.630.30">
    <property type="match status" value="1"/>
</dbReference>
<dbReference type="PANTHER" id="PTHR43420">
    <property type="entry name" value="ACETYLTRANSFERASE"/>
    <property type="match status" value="1"/>
</dbReference>
<dbReference type="EC" id="2.3.1.266" evidence="6"/>
<organism evidence="6 7">
    <name type="scientific">Tumebacillus lacus</name>
    <dbReference type="NCBI Taxonomy" id="2995335"/>
    <lineage>
        <taxon>Bacteria</taxon>
        <taxon>Bacillati</taxon>
        <taxon>Bacillota</taxon>
        <taxon>Bacilli</taxon>
        <taxon>Bacillales</taxon>
        <taxon>Alicyclobacillaceae</taxon>
        <taxon>Tumebacillus</taxon>
    </lineage>
</organism>
<dbReference type="InterPro" id="IPR006464">
    <property type="entry name" value="AcTrfase_RimI/Ard1"/>
</dbReference>
<dbReference type="PROSITE" id="PS51186">
    <property type="entry name" value="GNAT"/>
    <property type="match status" value="1"/>
</dbReference>
<keyword evidence="6" id="KW-0687">Ribonucleoprotein</keyword>
<dbReference type="RefSeq" id="WP_267152345.1">
    <property type="nucleotide sequence ID" value="NZ_JAPMLT010000008.1"/>
</dbReference>
<proteinExistence type="inferred from homology"/>
<comment type="caution">
    <text evidence="6">The sequence shown here is derived from an EMBL/GenBank/DDBJ whole genome shotgun (WGS) entry which is preliminary data.</text>
</comment>
<dbReference type="SUPFAM" id="SSF55729">
    <property type="entry name" value="Acyl-CoA N-acyltransferases (Nat)"/>
    <property type="match status" value="1"/>
</dbReference>
<evidence type="ECO:0000259" key="5">
    <source>
        <dbReference type="PROSITE" id="PS51186"/>
    </source>
</evidence>
<dbReference type="GO" id="GO:0005840">
    <property type="term" value="C:ribosome"/>
    <property type="evidence" value="ECO:0007669"/>
    <property type="project" value="UniProtKB-KW"/>
</dbReference>
<reference evidence="6 7" key="1">
    <citation type="submission" date="2022-11" db="EMBL/GenBank/DDBJ databases">
        <title>Study of microbial diversity in lake waters.</title>
        <authorList>
            <person name="Zhang J."/>
        </authorList>
    </citation>
    <scope>NUCLEOTIDE SEQUENCE [LARGE SCALE GENOMIC DNA]</scope>
    <source>
        <strain evidence="6 7">DT12</strain>
    </source>
</reference>
<evidence type="ECO:0000313" key="7">
    <source>
        <dbReference type="Proteomes" id="UP001208017"/>
    </source>
</evidence>
<dbReference type="GO" id="GO:0008999">
    <property type="term" value="F:protein-N-terminal-alanine acetyltransferase activity"/>
    <property type="evidence" value="ECO:0007669"/>
    <property type="project" value="UniProtKB-EC"/>
</dbReference>
<dbReference type="InterPro" id="IPR016181">
    <property type="entry name" value="Acyl_CoA_acyltransferase"/>
</dbReference>
<dbReference type="CDD" id="cd04301">
    <property type="entry name" value="NAT_SF"/>
    <property type="match status" value="1"/>
</dbReference>
<dbReference type="Pfam" id="PF00583">
    <property type="entry name" value="Acetyltransf_1"/>
    <property type="match status" value="1"/>
</dbReference>
<name>A0ABT3X5H3_9BACL</name>
<keyword evidence="2" id="KW-0963">Cytoplasm</keyword>
<comment type="similarity">
    <text evidence="1">Belongs to the acetyltransferase family. RimI subfamily.</text>
</comment>
<dbReference type="PANTHER" id="PTHR43420:SF44">
    <property type="entry name" value="ACETYLTRANSFERASE YPEA"/>
    <property type="match status" value="1"/>
</dbReference>
<dbReference type="Proteomes" id="UP001208017">
    <property type="component" value="Unassembled WGS sequence"/>
</dbReference>
<dbReference type="InterPro" id="IPR000182">
    <property type="entry name" value="GNAT_dom"/>
</dbReference>
<keyword evidence="7" id="KW-1185">Reference proteome</keyword>
<accession>A0ABT3X5H3</accession>